<keyword evidence="4" id="KW-1185">Reference proteome</keyword>
<feature type="chain" id="PRO_5045751629" evidence="2">
    <location>
        <begin position="27"/>
        <end position="180"/>
    </location>
</feature>
<name>A0ABM9PSQ8_GLUAR</name>
<geneLocation type="plasmid" evidence="3 4">
    <name>pRE117-1</name>
</geneLocation>
<feature type="compositionally biased region" description="Low complexity" evidence="1">
    <location>
        <begin position="26"/>
        <end position="42"/>
    </location>
</feature>
<sequence length="180" mass="18876">MQRTALAALALTAALTLSACVGGQQANEPASSNPPSATPTMPDLDQFTPAPTGQLDEDTQETASPVAVPTWDEASRTSVIKAAETAMKAFARPSLDQKTWWADVQPLLTQQASADYSYVQPASIPANKVTGAGKLVDDSSAYVGVVEVPTNAGTYTLILNRSAANAPWKVSRFTPPEEAN</sequence>
<evidence type="ECO:0000256" key="2">
    <source>
        <dbReference type="SAM" id="SignalP"/>
    </source>
</evidence>
<feature type="signal peptide" evidence="2">
    <location>
        <begin position="1"/>
        <end position="26"/>
    </location>
</feature>
<feature type="region of interest" description="Disordered" evidence="1">
    <location>
        <begin position="24"/>
        <end position="67"/>
    </location>
</feature>
<reference evidence="4" key="1">
    <citation type="journal article" date="2010" name="PLoS ONE">
        <title>The Arthrobacter arilaitensis Re117 genome sequence reveals its genetic adaptation to the surface of cheese.</title>
        <authorList>
            <person name="Monnet C."/>
            <person name="Loux V."/>
            <person name="Gibrat J.F."/>
            <person name="Spinnler E."/>
            <person name="Barbe V."/>
            <person name="Vacherie B."/>
            <person name="Gavory F."/>
            <person name="Gourbeyre E."/>
            <person name="Siguier P."/>
            <person name="Chandler M."/>
            <person name="Elleuch R."/>
            <person name="Irlinger F."/>
            <person name="Vallaeys T."/>
        </authorList>
    </citation>
    <scope>NUCLEOTIDE SEQUENCE</scope>
    <source>
        <strain evidence="4">DSM 16368 / CIP 108037 / IAM 15318 / JCM 13566 / Re117</strain>
    </source>
</reference>
<evidence type="ECO:0000313" key="3">
    <source>
        <dbReference type="EMBL" id="CBQ74076.1"/>
    </source>
</evidence>
<keyword evidence="2" id="KW-0732">Signal</keyword>
<gene>
    <name evidence="3" type="ordered locus">AARI_pI00340</name>
</gene>
<dbReference type="RefSeq" id="WP_013347393.1">
    <property type="nucleotide sequence ID" value="NC_014549.1"/>
</dbReference>
<dbReference type="EMBL" id="FQ311475">
    <property type="protein sequence ID" value="CBQ74076.1"/>
    <property type="molecule type" value="Genomic_DNA"/>
</dbReference>
<keyword evidence="3" id="KW-0614">Plasmid</keyword>
<organism evidence="3 4">
    <name type="scientific">Glutamicibacter arilaitensis (strain DSM 16368 / CIP 108037 / IAM 15318 / JCM 13566 / NCIMB 14258 / Re117)</name>
    <name type="common">Arthrobacter arilaitensis</name>
    <dbReference type="NCBI Taxonomy" id="861360"/>
    <lineage>
        <taxon>Bacteria</taxon>
        <taxon>Bacillati</taxon>
        <taxon>Actinomycetota</taxon>
        <taxon>Actinomycetes</taxon>
        <taxon>Micrococcales</taxon>
        <taxon>Micrococcaceae</taxon>
        <taxon>Glutamicibacter</taxon>
    </lineage>
</organism>
<accession>A0ABM9PSQ8</accession>
<evidence type="ECO:0000313" key="4">
    <source>
        <dbReference type="Proteomes" id="UP000006878"/>
    </source>
</evidence>
<dbReference type="GeneID" id="303183611"/>
<dbReference type="Proteomes" id="UP000006878">
    <property type="component" value="Plasmid pRE117-1"/>
</dbReference>
<reference evidence="4" key="2">
    <citation type="submission" date="2010-07" db="EMBL/GenBank/DDBJ databases">
        <title>Complete genome sequence of Arthrobacter arilaitensis (strain DSM 16368 / CIP 108037 / JCM 13566 / Re117).</title>
        <authorList>
            <person name="Genoscope."/>
        </authorList>
    </citation>
    <scope>NUCLEOTIDE SEQUENCE [LARGE SCALE GENOMIC DNA]</scope>
    <source>
        <strain evidence="4">DSM 16368 / CIP 108037 / IAM 15318 / JCM 13566 / Re117</strain>
        <plasmid evidence="4">pRE117-1</plasmid>
    </source>
</reference>
<evidence type="ECO:0000256" key="1">
    <source>
        <dbReference type="SAM" id="MobiDB-lite"/>
    </source>
</evidence>
<protein>
    <submittedName>
        <fullName evidence="3">Hypothetical lipoprotein</fullName>
    </submittedName>
</protein>
<dbReference type="PROSITE" id="PS51257">
    <property type="entry name" value="PROKAR_LIPOPROTEIN"/>
    <property type="match status" value="1"/>
</dbReference>
<proteinExistence type="predicted"/>
<keyword evidence="3" id="KW-0449">Lipoprotein</keyword>